<dbReference type="Proteomes" id="UP001054837">
    <property type="component" value="Unassembled WGS sequence"/>
</dbReference>
<comment type="caution">
    <text evidence="2">The sequence shown here is derived from an EMBL/GenBank/DDBJ whole genome shotgun (WGS) entry which is preliminary data.</text>
</comment>
<reference evidence="2 3" key="1">
    <citation type="submission" date="2021-06" db="EMBL/GenBank/DDBJ databases">
        <title>Caerostris darwini draft genome.</title>
        <authorList>
            <person name="Kono N."/>
            <person name="Arakawa K."/>
        </authorList>
    </citation>
    <scope>NUCLEOTIDE SEQUENCE [LARGE SCALE GENOMIC DNA]</scope>
</reference>
<keyword evidence="3" id="KW-1185">Reference proteome</keyword>
<organism evidence="2 3">
    <name type="scientific">Caerostris darwini</name>
    <dbReference type="NCBI Taxonomy" id="1538125"/>
    <lineage>
        <taxon>Eukaryota</taxon>
        <taxon>Metazoa</taxon>
        <taxon>Ecdysozoa</taxon>
        <taxon>Arthropoda</taxon>
        <taxon>Chelicerata</taxon>
        <taxon>Arachnida</taxon>
        <taxon>Araneae</taxon>
        <taxon>Araneomorphae</taxon>
        <taxon>Entelegynae</taxon>
        <taxon>Araneoidea</taxon>
        <taxon>Araneidae</taxon>
        <taxon>Caerostris</taxon>
    </lineage>
</organism>
<dbReference type="EMBL" id="BPLQ01000573">
    <property type="protein sequence ID" value="GIX73012.1"/>
    <property type="molecule type" value="Genomic_DNA"/>
</dbReference>
<sequence length="76" mass="8553">MSLKRPCRGWLVARMHEGADDVLLKNKQTMSVVSQEEKFLKKIPHVLKAKSPILQPRSSDGYRLPGPPPTVFSPTK</sequence>
<evidence type="ECO:0000313" key="3">
    <source>
        <dbReference type="Proteomes" id="UP001054837"/>
    </source>
</evidence>
<feature type="compositionally biased region" description="Pro residues" evidence="1">
    <location>
        <begin position="65"/>
        <end position="76"/>
    </location>
</feature>
<dbReference type="AlphaFoldDB" id="A0AAV4MKH5"/>
<feature type="region of interest" description="Disordered" evidence="1">
    <location>
        <begin position="54"/>
        <end position="76"/>
    </location>
</feature>
<gene>
    <name evidence="2" type="ORF">CDAR_39961</name>
</gene>
<evidence type="ECO:0000313" key="2">
    <source>
        <dbReference type="EMBL" id="GIX73012.1"/>
    </source>
</evidence>
<evidence type="ECO:0000256" key="1">
    <source>
        <dbReference type="SAM" id="MobiDB-lite"/>
    </source>
</evidence>
<accession>A0AAV4MKH5</accession>
<protein>
    <submittedName>
        <fullName evidence="2">Uncharacterized protein</fullName>
    </submittedName>
</protein>
<name>A0AAV4MKH5_9ARAC</name>
<proteinExistence type="predicted"/>